<dbReference type="InterPro" id="IPR015083">
    <property type="entry name" value="NorB/c/GfsB-D-like_docking"/>
</dbReference>
<dbReference type="Gene3D" id="1.10.1200.10">
    <property type="entry name" value="ACP-like"/>
    <property type="match status" value="2"/>
</dbReference>
<dbReference type="SUPFAM" id="SSF53901">
    <property type="entry name" value="Thiolase-like"/>
    <property type="match status" value="2"/>
</dbReference>
<dbReference type="SMART" id="SM00822">
    <property type="entry name" value="PKS_KR"/>
    <property type="match status" value="2"/>
</dbReference>
<dbReference type="Pfam" id="PF00698">
    <property type="entry name" value="Acyl_transf_1"/>
    <property type="match status" value="2"/>
</dbReference>
<dbReference type="PROSITE" id="PS50075">
    <property type="entry name" value="CARRIER"/>
    <property type="match status" value="2"/>
</dbReference>
<comment type="caution">
    <text evidence="10">The sequence shown here is derived from an EMBL/GenBank/DDBJ whole genome shotgun (WGS) entry which is preliminary data.</text>
</comment>
<keyword evidence="6" id="KW-0511">Multifunctional enzyme</keyword>
<dbReference type="CDD" id="cd00833">
    <property type="entry name" value="PKS"/>
    <property type="match status" value="2"/>
</dbReference>
<dbReference type="InterPro" id="IPR018201">
    <property type="entry name" value="Ketoacyl_synth_AS"/>
</dbReference>
<dbReference type="FunFam" id="3.40.47.10:FF:000019">
    <property type="entry name" value="Polyketide synthase type I"/>
    <property type="match status" value="2"/>
</dbReference>
<keyword evidence="11" id="KW-1185">Reference proteome</keyword>
<evidence type="ECO:0000259" key="9">
    <source>
        <dbReference type="PROSITE" id="PS52004"/>
    </source>
</evidence>
<dbReference type="InterPro" id="IPR014030">
    <property type="entry name" value="Ketoacyl_synth_N"/>
</dbReference>
<dbReference type="GO" id="GO:0004312">
    <property type="term" value="F:fatty acid synthase activity"/>
    <property type="evidence" value="ECO:0007669"/>
    <property type="project" value="TreeGrafter"/>
</dbReference>
<dbReference type="SUPFAM" id="SSF51735">
    <property type="entry name" value="NAD(P)-binding Rossmann-fold domains"/>
    <property type="match status" value="4"/>
</dbReference>
<evidence type="ECO:0000256" key="3">
    <source>
        <dbReference type="ARBA" id="ARBA00022553"/>
    </source>
</evidence>
<dbReference type="InterPro" id="IPR014031">
    <property type="entry name" value="Ketoacyl_synth_C"/>
</dbReference>
<dbReference type="InterPro" id="IPR036299">
    <property type="entry name" value="Polyketide_synth_docking_sf"/>
</dbReference>
<dbReference type="Gene3D" id="3.30.70.3290">
    <property type="match status" value="2"/>
</dbReference>
<evidence type="ECO:0000313" key="10">
    <source>
        <dbReference type="EMBL" id="TCO44762.1"/>
    </source>
</evidence>
<dbReference type="GO" id="GO:0033068">
    <property type="term" value="P:macrolide biosynthetic process"/>
    <property type="evidence" value="ECO:0007669"/>
    <property type="project" value="UniProtKB-ARBA"/>
</dbReference>
<evidence type="ECO:0000256" key="2">
    <source>
        <dbReference type="ARBA" id="ARBA00022450"/>
    </source>
</evidence>
<protein>
    <submittedName>
        <fullName evidence="10">Acyl transferase domain-containing protein</fullName>
    </submittedName>
</protein>
<dbReference type="InterPro" id="IPR036291">
    <property type="entry name" value="NAD(P)-bd_dom_sf"/>
</dbReference>
<dbReference type="SUPFAM" id="SSF55048">
    <property type="entry name" value="Probable ACP-binding domain of malonyl-CoA ACP transacylase"/>
    <property type="match status" value="2"/>
</dbReference>
<evidence type="ECO:0000256" key="4">
    <source>
        <dbReference type="ARBA" id="ARBA00022679"/>
    </source>
</evidence>
<dbReference type="InterPro" id="IPR016039">
    <property type="entry name" value="Thiolase-like"/>
</dbReference>
<gene>
    <name evidence="10" type="ORF">EV192_12218</name>
</gene>
<sequence>MADEDKYLDYLKRVTADLRQTRRRLTEVEERAREPIAVVAMSCRFPGGVRSPEDLWELVRGGGDAIEPFPADRGWNIDDFYDPDPDAPGTSYAREGGFLRDVADFDPAFFGMSPNEATATDPQQRLLLETAWELFERAGIDPASVRGAKGGVFIGAASSGYGSGLTELPEGLEGLILAGNATSVLSGRIAYTFGLEGPAITIDTACSSSLVAMHLAAHALRQGDCSLAVVGGASVMATPLMFVEFSRQRGLAPDGRCKPFAEAADGTSWSEGVGMLLLERLSDAQQAGHPVLAVIRGSAVNQDGASNGLTAPNGPAQQHVIRAALANAGMSTFDIDAVEAHGTGTSLGDPIEANALMSTFGHRDRPLWLGSVKSNIGHTQAAAGVAGVIKMVLAMRHGLLPMTLHVDEPSKHIDWSSGAVRLLTEAVPWTEGDRRAAVSSFGISGTNAHVILESPPERETQGPGTGDTPYGNARHGDVWVVSGRSGEALREQVGRLREHVEGHPELRPVDVAYSLATSRAALEHRAVLLGDFQQVAQGVVQGKPGRVAFLFSGQGAQRAGMARELHATFPVFAKAFDEVCAHCESGLREVIFGGESLDCTRFTQPALFAVETAVYRLLESWGVRPQFVAGHSVGELAAAHVAGVFSLADACRLVTARARLMDALPAGGAMFSVQASEEDVRRLLVPGADLAAVNGPNSVVVSGVEEAVLDVVKALRHKRLRVSHAFHSALMDPMLVEFRKAIQGIEFRSPTIPVIANGDVTSPEYWVQHVRDTVRFYDTMRALDAKGVSTYVEIGPDGVLSAMAQDCVDTEAVPVMRRDRPEITTLLTALAELHVRGHSPDWDKFFDRSGATRVDLPTYAFQRQRYWLEGPARPAESHPLRYRVVWRPVAEVPQPRLSGRWLVVVPAGHDVDDVMAALAGVDVVRIDLDDPRTIQLPEHFDGVLSLLALAEEGLPAKGLALTLALVQALGDTTAPLWLATRRAVSTGRSDPLANPVQAQVWGLGQVVGLEHPDRWGGLIDLPSIVDERAAARLAAVLSGVDDEDQLAIRASGVFVRRLVHAPAHQARQTWKPDGTVLITGGTGALGAEVARWLARGGAQRLVLTSRGGLAADGAVDLQAELTKLGAEVRIVACDVADRDALSVLVDSLADTPIRAVVHAAGVSRPAALADTDLAEFTEGMRAKVVGAANLHELLGPVDAFVMFASNAGVWGGGGQGAYAAANAYLDALAEHRAAQGLAATSIAWGPWSGMGMAAKTEAREHLRRRGFRPLSPETAIGALQQALDGGEITLTVTDVDWSRFAPAFMSARSRPLLAEIPEARQGDQPAGELDRHRSATEWLTLVLDQAAAVLGYPNATGIEPGRAFRDLGFDSLTAVQMRNRLRDVTGLALPSTMVFDYPTPADLADHLSGTHDEPAAVTMPKVDEEPIAIVAMGCRYPGGVRSPEELWELLAAGRDGISAFPADRGWADLYHPDPDMPGTSYVREGGFLADAAEFDPVFFGISPREALGMDPQQRLLLQVAWETFERAGIDPNSVRGAQIGVFTGTNGQDYPAVLFAGANGPEGQVGTGNSASVLSGRLSYTFGLEGPAMSVDTACSSSLVALHLAVRAIRHGECEMALAGGVTVMSTPGAFVEFSRQRGLAKDGRCKAFSDDADGTGWGEGAGLVLVERLSDAQRNGHPVLAVIRGSAVNQDGASNGLTAPNGPSQQRVIRAALADARMSTFDIDVVEAHGTGTSLGDPIEANALMSTFGHRDRPLWLGSVKSNIGHTQAAAGIAGVIKMVLAMRHGVLPRTLHAETPSSHVDWSGGDVRMLTLPVDWPRGVRARRAGVSSFGFSGTNAHLVLEEAPATEPATPPRRPPRPAVVPWVLSGRTNEALQAQARQLVAHVAELDDTDVGFSLAGRTVMEHRAVVVGEDHAELIHGLEALAAGRHAANARIGTADPGAKCAFMFSGQGAQWAGMGRELYQEFPVFADAFDAVCAHVDPELDRSLRDVILDGDGLDDTGYTQPALFAVEVALYRLMEAWDVRPDLLVGHSIGELVAAHVAGVFSLADACRLVAARGRLMQALPAGGAMVSLRASERVVRPLLADGVSIAAVNGPDTVVISGDESTALAIAERFEHKRLRVSHAFHSPLMDDMLASFAEVAHEIPMSPARIPVVSTVTGRLGDFTDPEYWVTQARAEVRFHQAVLSLVDAGVRRFVEIGPHSVLSAMARGFLDVDMAVVPVMRKGKPEAGTLTTAIAQLHVHGQAPDWSALFAGARRVDLPTYPFERQRYWPEHALPGPSRSIVDEWRYRIDWAPVAEPSGTLTGSWLVVVPSGRTADELTRGLEEHGAKTVTLAVGESGRAGLAASLREVMPVEIQGVLSLLDVVGTATLVQALGDISVNAPLWCVTRDAAVWGLGRVAALEHPERWGGLVDVPESLDSVAAARLAGVLAGTGEDQVSVRPDGVHGRRLVRATADTVASEWRPEGTVLVTGGTGALGGHVARWLARPGVHLVLTSRSGPDAPGAAELSDELTALGAEVTIAACDVADREALRGLLAGRQPTAVFHAAGVLDDGVLDSLTPERFETVMRSKVDSAWHLDALTGDLSAFVLFSSLSGTIGSAGQGNYAAANAALDALAQRRRARGQVATAIAWGPWADGGMAAQIRQRRGGVLAMPPDLAITALQRALDRDETCVTVADIDWERFTPGFTAARPSRLLADIPAATQPTPVGVTALTGPDALQLVRTQVAAVLGYAGPASVEPGRAFKDLGFDSLTAVELRNVLSATTGLTLPSTIVFDHASPAALAAHLCALVEPGPAKSVLADFDRLRAALTELPAAELEATRITSQLQALLTTLTARVGGTGGMDLLTASTDELFAFIDNDLGMS</sequence>
<feature type="domain" description="Carrier" evidence="8">
    <location>
        <begin position="1336"/>
        <end position="1411"/>
    </location>
</feature>
<dbReference type="GO" id="GO:0006633">
    <property type="term" value="P:fatty acid biosynthetic process"/>
    <property type="evidence" value="ECO:0007669"/>
    <property type="project" value="InterPro"/>
</dbReference>
<dbReference type="InterPro" id="IPR036736">
    <property type="entry name" value="ACP-like_sf"/>
</dbReference>
<dbReference type="Pfam" id="PF00550">
    <property type="entry name" value="PP-binding"/>
    <property type="match status" value="2"/>
</dbReference>
<dbReference type="Gene3D" id="3.40.366.10">
    <property type="entry name" value="Malonyl-Coenzyme A Acyl Carrier Protein, domain 2"/>
    <property type="match status" value="2"/>
</dbReference>
<reference evidence="10 11" key="1">
    <citation type="submission" date="2019-03" db="EMBL/GenBank/DDBJ databases">
        <title>Genomic Encyclopedia of Type Strains, Phase IV (KMG-IV): sequencing the most valuable type-strain genomes for metagenomic binning, comparative biology and taxonomic classification.</title>
        <authorList>
            <person name="Goeker M."/>
        </authorList>
    </citation>
    <scope>NUCLEOTIDE SEQUENCE [LARGE SCALE GENOMIC DNA]</scope>
    <source>
        <strain evidence="10 11">DSM 45934</strain>
    </source>
</reference>
<dbReference type="EMBL" id="SLWS01000022">
    <property type="protein sequence ID" value="TCO44762.1"/>
    <property type="molecule type" value="Genomic_DNA"/>
</dbReference>
<feature type="domain" description="Carrier" evidence="8">
    <location>
        <begin position="2721"/>
        <end position="2796"/>
    </location>
</feature>
<evidence type="ECO:0000259" key="8">
    <source>
        <dbReference type="PROSITE" id="PS50075"/>
    </source>
</evidence>
<dbReference type="Gene3D" id="3.40.50.720">
    <property type="entry name" value="NAD(P)-binding Rossmann-like Domain"/>
    <property type="match status" value="2"/>
</dbReference>
<dbReference type="Pfam" id="PF00109">
    <property type="entry name" value="ketoacyl-synt"/>
    <property type="match status" value="2"/>
</dbReference>
<keyword evidence="7" id="KW-0012">Acyltransferase</keyword>
<dbReference type="InterPro" id="IPR050091">
    <property type="entry name" value="PKS_NRPS_Biosynth_Enz"/>
</dbReference>
<dbReference type="RefSeq" id="WP_132126269.1">
    <property type="nucleotide sequence ID" value="NZ_SLWS01000022.1"/>
</dbReference>
<dbReference type="OrthoDB" id="9778690at2"/>
<dbReference type="SMART" id="SM00825">
    <property type="entry name" value="PKS_KS"/>
    <property type="match status" value="2"/>
</dbReference>
<evidence type="ECO:0000313" key="11">
    <source>
        <dbReference type="Proteomes" id="UP000295680"/>
    </source>
</evidence>
<evidence type="ECO:0000256" key="1">
    <source>
        <dbReference type="ARBA" id="ARBA00001957"/>
    </source>
</evidence>
<evidence type="ECO:0000256" key="6">
    <source>
        <dbReference type="ARBA" id="ARBA00023268"/>
    </source>
</evidence>
<dbReference type="InterPro" id="IPR020806">
    <property type="entry name" value="PKS_PP-bd"/>
</dbReference>
<dbReference type="PANTHER" id="PTHR43775">
    <property type="entry name" value="FATTY ACID SYNTHASE"/>
    <property type="match status" value="1"/>
</dbReference>
<dbReference type="Pfam" id="PF02801">
    <property type="entry name" value="Ketoacyl-synt_C"/>
    <property type="match status" value="2"/>
</dbReference>
<dbReference type="InterPro" id="IPR057326">
    <property type="entry name" value="KR_dom"/>
</dbReference>
<dbReference type="SMART" id="SM01294">
    <property type="entry name" value="PKS_PP_betabranch"/>
    <property type="match status" value="2"/>
</dbReference>
<dbReference type="InterPro" id="IPR009081">
    <property type="entry name" value="PP-bd_ACP"/>
</dbReference>
<dbReference type="CDD" id="cd08952">
    <property type="entry name" value="KR_1_SDR_x"/>
    <property type="match status" value="2"/>
</dbReference>
<dbReference type="PROSITE" id="PS52004">
    <property type="entry name" value="KS3_2"/>
    <property type="match status" value="2"/>
</dbReference>
<keyword evidence="3" id="KW-0597">Phosphoprotein</keyword>
<dbReference type="Pfam" id="PF16197">
    <property type="entry name" value="KAsynt_C_assoc"/>
    <property type="match status" value="2"/>
</dbReference>
<dbReference type="GO" id="GO:0004315">
    <property type="term" value="F:3-oxoacyl-[acyl-carrier-protein] synthase activity"/>
    <property type="evidence" value="ECO:0007669"/>
    <property type="project" value="InterPro"/>
</dbReference>
<keyword evidence="5" id="KW-0045">Antibiotic biosynthesis</keyword>
<dbReference type="InterPro" id="IPR032821">
    <property type="entry name" value="PKS_assoc"/>
</dbReference>
<dbReference type="Proteomes" id="UP000295680">
    <property type="component" value="Unassembled WGS sequence"/>
</dbReference>
<dbReference type="SMART" id="SM00823">
    <property type="entry name" value="PKS_PP"/>
    <property type="match status" value="2"/>
</dbReference>
<keyword evidence="4 10" id="KW-0808">Transferase</keyword>
<dbReference type="SUPFAM" id="SSF47336">
    <property type="entry name" value="ACP-like"/>
    <property type="match status" value="2"/>
</dbReference>
<dbReference type="Gene3D" id="3.40.47.10">
    <property type="match status" value="2"/>
</dbReference>
<dbReference type="InterPro" id="IPR001227">
    <property type="entry name" value="Ac_transferase_dom_sf"/>
</dbReference>
<dbReference type="InterPro" id="IPR013968">
    <property type="entry name" value="PKS_KR"/>
</dbReference>
<dbReference type="PANTHER" id="PTHR43775:SF51">
    <property type="entry name" value="INACTIVE PHENOLPHTHIOCEROL SYNTHESIS POLYKETIDE SYNTHASE TYPE I PKS1-RELATED"/>
    <property type="match status" value="1"/>
</dbReference>
<dbReference type="InterPro" id="IPR016035">
    <property type="entry name" value="Acyl_Trfase/lysoPLipase"/>
</dbReference>
<feature type="domain" description="Ketosynthase family 3 (KS3)" evidence="9">
    <location>
        <begin position="33"/>
        <end position="454"/>
    </location>
</feature>
<dbReference type="SMART" id="SM00827">
    <property type="entry name" value="PKS_AT"/>
    <property type="match status" value="2"/>
</dbReference>
<dbReference type="GO" id="GO:0031177">
    <property type="term" value="F:phosphopantetheine binding"/>
    <property type="evidence" value="ECO:0007669"/>
    <property type="project" value="InterPro"/>
</dbReference>
<comment type="cofactor">
    <cofactor evidence="1">
        <name>pantetheine 4'-phosphate</name>
        <dbReference type="ChEBI" id="CHEBI:47942"/>
    </cofactor>
</comment>
<dbReference type="InterPro" id="IPR016036">
    <property type="entry name" value="Malonyl_transacylase_ACP-bd"/>
</dbReference>
<keyword evidence="2" id="KW-0596">Phosphopantetheine</keyword>
<organism evidence="10 11">
    <name type="scientific">Actinocrispum wychmicini</name>
    <dbReference type="NCBI Taxonomy" id="1213861"/>
    <lineage>
        <taxon>Bacteria</taxon>
        <taxon>Bacillati</taxon>
        <taxon>Actinomycetota</taxon>
        <taxon>Actinomycetes</taxon>
        <taxon>Pseudonocardiales</taxon>
        <taxon>Pseudonocardiaceae</taxon>
        <taxon>Actinocrispum</taxon>
    </lineage>
</organism>
<feature type="domain" description="Ketosynthase family 3 (KS3)" evidence="9">
    <location>
        <begin position="1424"/>
        <end position="1845"/>
    </location>
</feature>
<dbReference type="PROSITE" id="PS00012">
    <property type="entry name" value="PHOSPHOPANTETHEINE"/>
    <property type="match status" value="1"/>
</dbReference>
<evidence type="ECO:0000256" key="5">
    <source>
        <dbReference type="ARBA" id="ARBA00023194"/>
    </source>
</evidence>
<dbReference type="PROSITE" id="PS00606">
    <property type="entry name" value="KS3_1"/>
    <property type="match status" value="2"/>
</dbReference>
<evidence type="ECO:0000256" key="7">
    <source>
        <dbReference type="ARBA" id="ARBA00023315"/>
    </source>
</evidence>
<dbReference type="InterPro" id="IPR014043">
    <property type="entry name" value="Acyl_transferase_dom"/>
</dbReference>
<dbReference type="Pfam" id="PF08659">
    <property type="entry name" value="KR"/>
    <property type="match status" value="2"/>
</dbReference>
<name>A0A4R2IK23_9PSEU</name>
<accession>A0A4R2IK23</accession>
<dbReference type="SUPFAM" id="SSF101173">
    <property type="entry name" value="Docking domain B of the erythromycin polyketide synthase (DEBS)"/>
    <property type="match status" value="1"/>
</dbReference>
<dbReference type="SUPFAM" id="SSF52151">
    <property type="entry name" value="FabD/lysophospholipase-like"/>
    <property type="match status" value="2"/>
</dbReference>
<dbReference type="InterPro" id="IPR006162">
    <property type="entry name" value="Ppantetheine_attach_site"/>
</dbReference>
<proteinExistence type="predicted"/>
<dbReference type="Pfam" id="PF08990">
    <property type="entry name" value="Docking"/>
    <property type="match status" value="1"/>
</dbReference>
<dbReference type="InterPro" id="IPR020841">
    <property type="entry name" value="PKS_Beta-ketoAc_synthase_dom"/>
</dbReference>